<evidence type="ECO:0000256" key="3">
    <source>
        <dbReference type="ARBA" id="ARBA00022989"/>
    </source>
</evidence>
<evidence type="ECO:0000256" key="4">
    <source>
        <dbReference type="ARBA" id="ARBA00023136"/>
    </source>
</evidence>
<feature type="transmembrane region" description="Helical" evidence="6">
    <location>
        <begin position="44"/>
        <end position="67"/>
    </location>
</feature>
<dbReference type="Gene3D" id="2.40.30.170">
    <property type="match status" value="1"/>
</dbReference>
<dbReference type="RefSeq" id="WP_163656190.1">
    <property type="nucleotide sequence ID" value="NZ_JAAGRN010000011.1"/>
</dbReference>
<evidence type="ECO:0000256" key="6">
    <source>
        <dbReference type="SAM" id="Phobius"/>
    </source>
</evidence>
<dbReference type="InterPro" id="IPR058982">
    <property type="entry name" value="Beta-barrel_AprE"/>
</dbReference>
<dbReference type="InterPro" id="IPR050739">
    <property type="entry name" value="MFP"/>
</dbReference>
<dbReference type="Pfam" id="PF26002">
    <property type="entry name" value="Beta-barrel_AprE"/>
    <property type="match status" value="1"/>
</dbReference>
<dbReference type="Pfam" id="PF25917">
    <property type="entry name" value="BSH_RND"/>
    <property type="match status" value="1"/>
</dbReference>
<dbReference type="EMBL" id="JAAGRN010000011">
    <property type="protein sequence ID" value="NDY84374.1"/>
    <property type="molecule type" value="Genomic_DNA"/>
</dbReference>
<evidence type="ECO:0000256" key="2">
    <source>
        <dbReference type="ARBA" id="ARBA00022692"/>
    </source>
</evidence>
<keyword evidence="5" id="KW-0175">Coiled coil</keyword>
<evidence type="ECO:0000313" key="9">
    <source>
        <dbReference type="EMBL" id="NDY84374.1"/>
    </source>
</evidence>
<feature type="coiled-coil region" evidence="5">
    <location>
        <begin position="158"/>
        <end position="185"/>
    </location>
</feature>
<gene>
    <name evidence="9" type="ORF">G3I67_14160</name>
</gene>
<dbReference type="GO" id="GO:0016020">
    <property type="term" value="C:membrane"/>
    <property type="evidence" value="ECO:0007669"/>
    <property type="project" value="UniProtKB-SubCell"/>
</dbReference>
<proteinExistence type="predicted"/>
<feature type="domain" description="Multidrug resistance protein MdtA-like barrel-sandwich hybrid" evidence="7">
    <location>
        <begin position="87"/>
        <end position="284"/>
    </location>
</feature>
<comment type="caution">
    <text evidence="9">The sequence shown here is derived from an EMBL/GenBank/DDBJ whole genome shotgun (WGS) entry which is preliminary data.</text>
</comment>
<evidence type="ECO:0000256" key="1">
    <source>
        <dbReference type="ARBA" id="ARBA00004167"/>
    </source>
</evidence>
<sequence length="401" mass="44976">MRNPEPYEIEAKQPIVLGSRTDNYVAKAILLEEAAPPSYLKTTVMLAGCSVVVFLIWAFFATLDVIAMAPGQIMPVQAVKVIQHIDGGRIAEINVVDGQKVKQGQVLLRINETEAQAEFQTLNAKYWALYAKVERLRALIRNRPANFSRIPKQFAELVSEQEHTLKTSRAQISQLEEEIKILTEVSEIRSDLAKEKLATRVQALDAQRSLSISQAELLRYRRAALDELNFSTNELAQAEEQLNKLKDRLDRVEVLAPIDGIVQDLKFRTVGGVVSPGGTLMNVVPDDGRLQAEVRASPSDIGFIRVGQSARLKVGTYDFMRYGTIEGEVTMVSPYSAMDEKQSPYFKVIINIPKNYVGVDSSKKIDPGMTVMADVMTDRQSVLRYLLRPIYIAFKQGMRER</sequence>
<comment type="subcellular location">
    <subcellularLocation>
        <location evidence="1">Membrane</location>
        <topology evidence="1">Single-pass membrane protein</topology>
    </subcellularLocation>
</comment>
<protein>
    <submittedName>
        <fullName evidence="9">HlyD family efflux transporter periplasmic adaptor subunit</fullName>
    </submittedName>
</protein>
<keyword evidence="3 6" id="KW-1133">Transmembrane helix</keyword>
<name>A0A6B2R3S3_9BURK</name>
<dbReference type="Gene3D" id="2.40.50.100">
    <property type="match status" value="1"/>
</dbReference>
<feature type="domain" description="AprE-like beta-barrel" evidence="8">
    <location>
        <begin position="291"/>
        <end position="377"/>
    </location>
</feature>
<organism evidence="9">
    <name type="scientific">Sheuella amnicola</name>
    <dbReference type="NCBI Taxonomy" id="2707330"/>
    <lineage>
        <taxon>Bacteria</taxon>
        <taxon>Pseudomonadati</taxon>
        <taxon>Pseudomonadota</taxon>
        <taxon>Betaproteobacteria</taxon>
        <taxon>Burkholderiales</taxon>
        <taxon>Alcaligenaceae</taxon>
        <taxon>Sheuella</taxon>
    </lineage>
</organism>
<dbReference type="InterPro" id="IPR058625">
    <property type="entry name" value="MdtA-like_BSH"/>
</dbReference>
<dbReference type="PANTHER" id="PTHR30386:SF26">
    <property type="entry name" value="TRANSPORT PROTEIN COMB"/>
    <property type="match status" value="1"/>
</dbReference>
<keyword evidence="4 6" id="KW-0472">Membrane</keyword>
<accession>A0A6B2R3S3</accession>
<dbReference type="PRINTS" id="PR01490">
    <property type="entry name" value="RTXTOXIND"/>
</dbReference>
<dbReference type="SUPFAM" id="SSF111369">
    <property type="entry name" value="HlyD-like secretion proteins"/>
    <property type="match status" value="1"/>
</dbReference>
<evidence type="ECO:0000259" key="7">
    <source>
        <dbReference type="Pfam" id="PF25917"/>
    </source>
</evidence>
<dbReference type="AlphaFoldDB" id="A0A6B2R3S3"/>
<feature type="coiled-coil region" evidence="5">
    <location>
        <begin position="221"/>
        <end position="255"/>
    </location>
</feature>
<keyword evidence="2 6" id="KW-0812">Transmembrane</keyword>
<evidence type="ECO:0000256" key="5">
    <source>
        <dbReference type="SAM" id="Coils"/>
    </source>
</evidence>
<dbReference type="PANTHER" id="PTHR30386">
    <property type="entry name" value="MEMBRANE FUSION SUBUNIT OF EMRAB-TOLC MULTIDRUG EFFLUX PUMP"/>
    <property type="match status" value="1"/>
</dbReference>
<reference evidence="9" key="1">
    <citation type="submission" date="2020-02" db="EMBL/GenBank/DDBJ databases">
        <authorList>
            <person name="Chen W.-M."/>
        </authorList>
    </citation>
    <scope>NUCLEOTIDE SEQUENCE</scope>
    <source>
        <strain evidence="9">NBD-18</strain>
    </source>
</reference>
<evidence type="ECO:0000259" key="8">
    <source>
        <dbReference type="Pfam" id="PF26002"/>
    </source>
</evidence>